<dbReference type="OrthoDB" id="893152at2"/>
<dbReference type="EMBL" id="SGXA01000001">
    <property type="protein sequence ID" value="RZS76178.1"/>
    <property type="molecule type" value="Genomic_DNA"/>
</dbReference>
<gene>
    <name evidence="1" type="ORF">EV199_2057</name>
</gene>
<accession>A0A4Q7N584</accession>
<proteinExistence type="predicted"/>
<reference evidence="1 2" key="1">
    <citation type="submission" date="2019-02" db="EMBL/GenBank/DDBJ databases">
        <title>Genomic Encyclopedia of Type Strains, Phase IV (KMG-IV): sequencing the most valuable type-strain genomes for metagenomic binning, comparative biology and taxonomic classification.</title>
        <authorList>
            <person name="Goeker M."/>
        </authorList>
    </citation>
    <scope>NUCLEOTIDE SEQUENCE [LARGE SCALE GENOMIC DNA]</scope>
    <source>
        <strain evidence="1 2">DSM 18116</strain>
    </source>
</reference>
<evidence type="ECO:0000313" key="1">
    <source>
        <dbReference type="EMBL" id="RZS76178.1"/>
    </source>
</evidence>
<comment type="caution">
    <text evidence="1">The sequence shown here is derived from an EMBL/GenBank/DDBJ whole genome shotgun (WGS) entry which is preliminary data.</text>
</comment>
<dbReference type="RefSeq" id="WP_130540492.1">
    <property type="nucleotide sequence ID" value="NZ_CP042431.1"/>
</dbReference>
<organism evidence="1 2">
    <name type="scientific">Pseudobacter ginsenosidimutans</name>
    <dbReference type="NCBI Taxonomy" id="661488"/>
    <lineage>
        <taxon>Bacteria</taxon>
        <taxon>Pseudomonadati</taxon>
        <taxon>Bacteroidota</taxon>
        <taxon>Chitinophagia</taxon>
        <taxon>Chitinophagales</taxon>
        <taxon>Chitinophagaceae</taxon>
        <taxon>Pseudobacter</taxon>
    </lineage>
</organism>
<dbReference type="AlphaFoldDB" id="A0A4Q7N584"/>
<name>A0A4Q7N584_9BACT</name>
<keyword evidence="2" id="KW-1185">Reference proteome</keyword>
<protein>
    <submittedName>
        <fullName evidence="1">Uncharacterized protein</fullName>
    </submittedName>
</protein>
<dbReference type="Proteomes" id="UP000293874">
    <property type="component" value="Unassembled WGS sequence"/>
</dbReference>
<sequence>MMLECVPLKEIIINKIRLPFGIPRELVRAKLGVAYDEQNEEVLLENEDTPIFLRRDLYNQLHSNDSYFFLHYDQNNFLFELEVHHCKKIKLFGIEFNFMDEAELIANELSQHAAITEEKEGYWHFGEIRIHIMNETQMGEEENSKLGYFCCSAGELMQ</sequence>
<evidence type="ECO:0000313" key="2">
    <source>
        <dbReference type="Proteomes" id="UP000293874"/>
    </source>
</evidence>